<sequence length="103" mass="11850">NDFRFVALCQIKNCFTPCFVILFPDLSSQVVFQYCCKNHLYLLISQNDICVLGCSSTFCCQLTWPQRQVATDGKFVMSLLLGRLKSKAVARNKKKYIIKNKRS</sequence>
<keyword evidence="2" id="KW-1185">Reference proteome</keyword>
<protein>
    <submittedName>
        <fullName evidence="1">Uncharacterized protein</fullName>
    </submittedName>
</protein>
<dbReference type="Proteomes" id="UP000076858">
    <property type="component" value="Unassembled WGS sequence"/>
</dbReference>
<name>A0A164I9Q0_9CRUS</name>
<reference evidence="1 2" key="1">
    <citation type="submission" date="2016-03" db="EMBL/GenBank/DDBJ databases">
        <title>EvidentialGene: Evidence-directed Construction of Genes on Genomes.</title>
        <authorList>
            <person name="Gilbert D.G."/>
            <person name="Choi J.-H."/>
            <person name="Mockaitis K."/>
            <person name="Colbourne J."/>
            <person name="Pfrender M."/>
        </authorList>
    </citation>
    <scope>NUCLEOTIDE SEQUENCE [LARGE SCALE GENOMIC DNA]</scope>
    <source>
        <strain evidence="1 2">Xinb3</strain>
        <tissue evidence="1">Complete organism</tissue>
    </source>
</reference>
<comment type="caution">
    <text evidence="1">The sequence shown here is derived from an EMBL/GenBank/DDBJ whole genome shotgun (WGS) entry which is preliminary data.</text>
</comment>
<accession>A0A164I9Q0</accession>
<organism evidence="1 2">
    <name type="scientific">Daphnia magna</name>
    <dbReference type="NCBI Taxonomy" id="35525"/>
    <lineage>
        <taxon>Eukaryota</taxon>
        <taxon>Metazoa</taxon>
        <taxon>Ecdysozoa</taxon>
        <taxon>Arthropoda</taxon>
        <taxon>Crustacea</taxon>
        <taxon>Branchiopoda</taxon>
        <taxon>Diplostraca</taxon>
        <taxon>Cladocera</taxon>
        <taxon>Anomopoda</taxon>
        <taxon>Daphniidae</taxon>
        <taxon>Daphnia</taxon>
    </lineage>
</organism>
<feature type="non-terminal residue" evidence="1">
    <location>
        <position position="1"/>
    </location>
</feature>
<proteinExistence type="predicted"/>
<evidence type="ECO:0000313" key="1">
    <source>
        <dbReference type="EMBL" id="KZS01038.1"/>
    </source>
</evidence>
<evidence type="ECO:0000313" key="2">
    <source>
        <dbReference type="Proteomes" id="UP000076858"/>
    </source>
</evidence>
<dbReference type="AlphaFoldDB" id="A0A164I9Q0"/>
<gene>
    <name evidence="1" type="ORF">APZ42_002427</name>
</gene>
<dbReference type="EMBL" id="LRGB01007780">
    <property type="protein sequence ID" value="KZS01038.1"/>
    <property type="molecule type" value="Genomic_DNA"/>
</dbReference>